<dbReference type="PRINTS" id="PR01469">
    <property type="entry name" value="CARBMTKINASE"/>
</dbReference>
<sequence>MIKAERPKKIVIALGGNALQSGNGAATADAQLEVVRKTSEYIAEISTKGYEIAVVHGNGPQVGRILLASETAKDVTPVMPFDVCGAMSQGYIGYHLQQSLKYALNKRNRNIPVVTVATQMIVEEEDPAFRNPTKPIGPFYTEEEARTLEKEKGFTMKEDAGRGWRRVVASPIPRKIVEISAVKQLWDSTVVITCGGGGIPVIEKDNGVLKGVAAVIDKDFAAELLAEQVEADILMILTEVEMVAINFNKPNQQNLSKMDLNEASRYVEEGQFAPGSMLPKVQAAMKFVRANPTKKAIITSLDNAVEALENDKGTVITFA</sequence>
<dbReference type="Proteomes" id="UP000664545">
    <property type="component" value="Unassembled WGS sequence"/>
</dbReference>
<evidence type="ECO:0000313" key="11">
    <source>
        <dbReference type="EMBL" id="MBN7772840.1"/>
    </source>
</evidence>
<dbReference type="NCBIfam" id="NF009007">
    <property type="entry name" value="PRK12352.1"/>
    <property type="match status" value="1"/>
</dbReference>
<evidence type="ECO:0000256" key="3">
    <source>
        <dbReference type="ARBA" id="ARBA00013070"/>
    </source>
</evidence>
<name>A0A939IG82_CLOAM</name>
<dbReference type="EMBL" id="JAFJZZ010000001">
    <property type="protein sequence ID" value="MBN7772840.1"/>
    <property type="molecule type" value="Genomic_DNA"/>
</dbReference>
<feature type="domain" description="Aspartate/glutamate/uridylate kinase" evidence="10">
    <location>
        <begin position="8"/>
        <end position="292"/>
    </location>
</feature>
<dbReference type="AlphaFoldDB" id="A0A939IG82"/>
<dbReference type="FunFam" id="3.40.1160.10:FF:000007">
    <property type="entry name" value="Carbamate kinase"/>
    <property type="match status" value="1"/>
</dbReference>
<evidence type="ECO:0000256" key="2">
    <source>
        <dbReference type="ARBA" id="ARBA00011066"/>
    </source>
</evidence>
<evidence type="ECO:0000256" key="8">
    <source>
        <dbReference type="NCBIfam" id="TIGR00746"/>
    </source>
</evidence>
<comment type="caution">
    <text evidence="11">The sequence shown here is derived from an EMBL/GenBank/DDBJ whole genome shotgun (WGS) entry which is preliminary data.</text>
</comment>
<protein>
    <recommendedName>
        <fullName evidence="3 8">Carbamate kinase</fullName>
    </recommendedName>
</protein>
<keyword evidence="6 9" id="KW-0418">Kinase</keyword>
<evidence type="ECO:0000256" key="4">
    <source>
        <dbReference type="ARBA" id="ARBA00022503"/>
    </source>
</evidence>
<gene>
    <name evidence="11" type="primary">arcC</name>
    <name evidence="11" type="ORF">JYB65_05635</name>
</gene>
<keyword evidence="12" id="KW-1185">Reference proteome</keyword>
<evidence type="ECO:0000256" key="5">
    <source>
        <dbReference type="ARBA" id="ARBA00022679"/>
    </source>
</evidence>
<keyword evidence="5 9" id="KW-0808">Transferase</keyword>
<dbReference type="PANTHER" id="PTHR30409:SF1">
    <property type="entry name" value="CARBAMATE KINASE-RELATED"/>
    <property type="match status" value="1"/>
</dbReference>
<dbReference type="GO" id="GO:0005829">
    <property type="term" value="C:cytosol"/>
    <property type="evidence" value="ECO:0007669"/>
    <property type="project" value="TreeGrafter"/>
</dbReference>
<dbReference type="GO" id="GO:0019546">
    <property type="term" value="P:L-arginine deiminase pathway"/>
    <property type="evidence" value="ECO:0007669"/>
    <property type="project" value="TreeGrafter"/>
</dbReference>
<dbReference type="CDD" id="cd04235">
    <property type="entry name" value="AAK_CK"/>
    <property type="match status" value="1"/>
</dbReference>
<keyword evidence="4" id="KW-0056">Arginine metabolism</keyword>
<comment type="similarity">
    <text evidence="2 9">Belongs to the carbamate kinase family.</text>
</comment>
<dbReference type="Pfam" id="PF00696">
    <property type="entry name" value="AA_kinase"/>
    <property type="match status" value="1"/>
</dbReference>
<comment type="pathway">
    <text evidence="1">Metabolic intermediate metabolism; carbamoyl phosphate degradation; CO(2) and NH(3) from carbamoyl phosphate: step 1/1.</text>
</comment>
<dbReference type="PANTHER" id="PTHR30409">
    <property type="entry name" value="CARBAMATE KINASE"/>
    <property type="match status" value="1"/>
</dbReference>
<comment type="catalytic activity">
    <reaction evidence="7">
        <text>hydrogencarbonate + NH4(+) + ATP = carbamoyl phosphate + ADP + H2O + H(+)</text>
        <dbReference type="Rhea" id="RHEA:10152"/>
        <dbReference type="ChEBI" id="CHEBI:15377"/>
        <dbReference type="ChEBI" id="CHEBI:15378"/>
        <dbReference type="ChEBI" id="CHEBI:17544"/>
        <dbReference type="ChEBI" id="CHEBI:28938"/>
        <dbReference type="ChEBI" id="CHEBI:30616"/>
        <dbReference type="ChEBI" id="CHEBI:58228"/>
        <dbReference type="ChEBI" id="CHEBI:456216"/>
        <dbReference type="EC" id="2.7.2.2"/>
    </reaction>
</comment>
<dbReference type="NCBIfam" id="TIGR00746">
    <property type="entry name" value="arcC"/>
    <property type="match status" value="1"/>
</dbReference>
<evidence type="ECO:0000256" key="6">
    <source>
        <dbReference type="ARBA" id="ARBA00022777"/>
    </source>
</evidence>
<dbReference type="RefSeq" id="WP_206581610.1">
    <property type="nucleotide sequence ID" value="NZ_JAFJZZ010000001.1"/>
</dbReference>
<dbReference type="Gene3D" id="3.40.1160.10">
    <property type="entry name" value="Acetylglutamate kinase-like"/>
    <property type="match status" value="1"/>
</dbReference>
<evidence type="ECO:0000256" key="7">
    <source>
        <dbReference type="ARBA" id="ARBA00048467"/>
    </source>
</evidence>
<evidence type="ECO:0000313" key="12">
    <source>
        <dbReference type="Proteomes" id="UP000664545"/>
    </source>
</evidence>
<dbReference type="GO" id="GO:0008804">
    <property type="term" value="F:carbamate kinase activity"/>
    <property type="evidence" value="ECO:0007669"/>
    <property type="project" value="UniProtKB-UniRule"/>
</dbReference>
<evidence type="ECO:0000259" key="10">
    <source>
        <dbReference type="Pfam" id="PF00696"/>
    </source>
</evidence>
<dbReference type="InterPro" id="IPR036393">
    <property type="entry name" value="AceGlu_kinase-like_sf"/>
</dbReference>
<evidence type="ECO:0000256" key="1">
    <source>
        <dbReference type="ARBA" id="ARBA00005118"/>
    </source>
</evidence>
<dbReference type="SUPFAM" id="SSF53633">
    <property type="entry name" value="Carbamate kinase-like"/>
    <property type="match status" value="1"/>
</dbReference>
<dbReference type="InterPro" id="IPR003964">
    <property type="entry name" value="Carb_kinase"/>
</dbReference>
<reference evidence="11" key="1">
    <citation type="submission" date="2021-02" db="EMBL/GenBank/DDBJ databases">
        <title>Abyssanaerobacter marinus gen.nov., sp., nov, anaerobic bacterium isolated from the Onnuri vent field of Indian Ocean and suggestion of Mogibacteriaceae fam. nov., and proposal of reclassification of ambiguous this family's genus member.</title>
        <authorList>
            <person name="Kim Y.J."/>
            <person name="Yang J.-A."/>
        </authorList>
    </citation>
    <scope>NUCLEOTIDE SEQUENCE</scope>
    <source>
        <strain evidence="11">DSM 2634</strain>
    </source>
</reference>
<proteinExistence type="inferred from homology"/>
<dbReference type="PIRSF" id="PIRSF000723">
    <property type="entry name" value="Carbamate_kin"/>
    <property type="match status" value="1"/>
</dbReference>
<accession>A0A939IG82</accession>
<organism evidence="11 12">
    <name type="scientific">Clostridium aminobutyricum</name>
    <dbReference type="NCBI Taxonomy" id="33953"/>
    <lineage>
        <taxon>Bacteria</taxon>
        <taxon>Bacillati</taxon>
        <taxon>Bacillota</taxon>
        <taxon>Clostridia</taxon>
        <taxon>Eubacteriales</taxon>
        <taxon>Clostridiaceae</taxon>
        <taxon>Clostridium</taxon>
    </lineage>
</organism>
<evidence type="ECO:0000256" key="9">
    <source>
        <dbReference type="PIRNR" id="PIRNR000723"/>
    </source>
</evidence>
<dbReference type="InterPro" id="IPR001048">
    <property type="entry name" value="Asp/Glu/Uridylate_kinase"/>
</dbReference>